<organism evidence="1 2">
    <name type="scientific">Stylosanthes scabra</name>
    <dbReference type="NCBI Taxonomy" id="79078"/>
    <lineage>
        <taxon>Eukaryota</taxon>
        <taxon>Viridiplantae</taxon>
        <taxon>Streptophyta</taxon>
        <taxon>Embryophyta</taxon>
        <taxon>Tracheophyta</taxon>
        <taxon>Spermatophyta</taxon>
        <taxon>Magnoliopsida</taxon>
        <taxon>eudicotyledons</taxon>
        <taxon>Gunneridae</taxon>
        <taxon>Pentapetalae</taxon>
        <taxon>rosids</taxon>
        <taxon>fabids</taxon>
        <taxon>Fabales</taxon>
        <taxon>Fabaceae</taxon>
        <taxon>Papilionoideae</taxon>
        <taxon>50 kb inversion clade</taxon>
        <taxon>dalbergioids sensu lato</taxon>
        <taxon>Dalbergieae</taxon>
        <taxon>Pterocarpus clade</taxon>
        <taxon>Stylosanthes</taxon>
    </lineage>
</organism>
<comment type="caution">
    <text evidence="1">The sequence shown here is derived from an EMBL/GenBank/DDBJ whole genome shotgun (WGS) entry which is preliminary data.</text>
</comment>
<proteinExistence type="predicted"/>
<sequence>MEGVFVSNTLNWIVDGYCSSDVVLSFDLGKETYCYLSLPERDPEDDLGNAVALSVLRNCLAVCFEHKRTHWAVWLIKEYGVTQSWTRLALIPHQVISNPNYGFGLRPR</sequence>
<reference evidence="1 2" key="1">
    <citation type="journal article" date="2023" name="Plants (Basel)">
        <title>Bridging the Gap: Combining Genomics and Transcriptomics Approaches to Understand Stylosanthes scabra, an Orphan Legume from the Brazilian Caatinga.</title>
        <authorList>
            <person name="Ferreira-Neto J.R.C."/>
            <person name="da Silva M.D."/>
            <person name="Binneck E."/>
            <person name="de Melo N.F."/>
            <person name="da Silva R.H."/>
            <person name="de Melo A.L.T.M."/>
            <person name="Pandolfi V."/>
            <person name="Bustamante F.O."/>
            <person name="Brasileiro-Vidal A.C."/>
            <person name="Benko-Iseppon A.M."/>
        </authorList>
    </citation>
    <scope>NUCLEOTIDE SEQUENCE [LARGE SCALE GENOMIC DNA]</scope>
    <source>
        <tissue evidence="1">Leaves</tissue>
    </source>
</reference>
<protein>
    <recommendedName>
        <fullName evidence="3">F-box associated domain-containing protein</fullName>
    </recommendedName>
</protein>
<evidence type="ECO:0000313" key="2">
    <source>
        <dbReference type="Proteomes" id="UP001341840"/>
    </source>
</evidence>
<evidence type="ECO:0008006" key="3">
    <source>
        <dbReference type="Google" id="ProtNLM"/>
    </source>
</evidence>
<evidence type="ECO:0000313" key="1">
    <source>
        <dbReference type="EMBL" id="MED6192454.1"/>
    </source>
</evidence>
<gene>
    <name evidence="1" type="ORF">PIB30_010389</name>
</gene>
<dbReference type="Proteomes" id="UP001341840">
    <property type="component" value="Unassembled WGS sequence"/>
</dbReference>
<dbReference type="EMBL" id="JASCZI010211473">
    <property type="protein sequence ID" value="MED6192454.1"/>
    <property type="molecule type" value="Genomic_DNA"/>
</dbReference>
<accession>A0ABU6X2U7</accession>
<keyword evidence="2" id="KW-1185">Reference proteome</keyword>
<name>A0ABU6X2U7_9FABA</name>